<dbReference type="Proteomes" id="UP000030645">
    <property type="component" value="Unassembled WGS sequence"/>
</dbReference>
<feature type="region of interest" description="Disordered" evidence="1">
    <location>
        <begin position="291"/>
        <end position="350"/>
    </location>
</feature>
<evidence type="ECO:0000313" key="3">
    <source>
        <dbReference type="Proteomes" id="UP000030645"/>
    </source>
</evidence>
<feature type="compositionally biased region" description="Polar residues" evidence="1">
    <location>
        <begin position="1"/>
        <end position="15"/>
    </location>
</feature>
<dbReference type="Pfam" id="PF07816">
    <property type="entry name" value="DUF1645"/>
    <property type="match status" value="1"/>
</dbReference>
<dbReference type="EMBL" id="KE345220">
    <property type="protein sequence ID" value="EXB95702.1"/>
    <property type="molecule type" value="Genomic_DNA"/>
</dbReference>
<dbReference type="PANTHER" id="PTHR33095:SF132">
    <property type="entry name" value="STRESS RESPONSE NST1-LIKE PROTEIN (DUF1645)"/>
    <property type="match status" value="1"/>
</dbReference>
<protein>
    <submittedName>
        <fullName evidence="2">Uncharacterized protein</fullName>
    </submittedName>
</protein>
<dbReference type="PANTHER" id="PTHR33095">
    <property type="entry name" value="OS07G0619500 PROTEIN"/>
    <property type="match status" value="1"/>
</dbReference>
<feature type="compositionally biased region" description="Low complexity" evidence="1">
    <location>
        <begin position="237"/>
        <end position="254"/>
    </location>
</feature>
<dbReference type="eggNOG" id="ENOG502QV49">
    <property type="taxonomic scope" value="Eukaryota"/>
</dbReference>
<proteinExistence type="predicted"/>
<feature type="compositionally biased region" description="Basic and acidic residues" evidence="1">
    <location>
        <begin position="219"/>
        <end position="229"/>
    </location>
</feature>
<accession>W9RTV2</accession>
<feature type="compositionally biased region" description="Acidic residues" evidence="1">
    <location>
        <begin position="206"/>
        <end position="215"/>
    </location>
</feature>
<feature type="compositionally biased region" description="Low complexity" evidence="1">
    <location>
        <begin position="322"/>
        <end position="333"/>
    </location>
</feature>
<feature type="region of interest" description="Disordered" evidence="1">
    <location>
        <begin position="206"/>
        <end position="256"/>
    </location>
</feature>
<gene>
    <name evidence="2" type="ORF">L484_007452</name>
</gene>
<evidence type="ECO:0000256" key="1">
    <source>
        <dbReference type="SAM" id="MobiDB-lite"/>
    </source>
</evidence>
<dbReference type="InterPro" id="IPR012442">
    <property type="entry name" value="DUF1645_plant"/>
</dbReference>
<organism evidence="2 3">
    <name type="scientific">Morus notabilis</name>
    <dbReference type="NCBI Taxonomy" id="981085"/>
    <lineage>
        <taxon>Eukaryota</taxon>
        <taxon>Viridiplantae</taxon>
        <taxon>Streptophyta</taxon>
        <taxon>Embryophyta</taxon>
        <taxon>Tracheophyta</taxon>
        <taxon>Spermatophyta</taxon>
        <taxon>Magnoliopsida</taxon>
        <taxon>eudicotyledons</taxon>
        <taxon>Gunneridae</taxon>
        <taxon>Pentapetalae</taxon>
        <taxon>rosids</taxon>
        <taxon>fabids</taxon>
        <taxon>Rosales</taxon>
        <taxon>Moraceae</taxon>
        <taxon>Moreae</taxon>
        <taxon>Morus</taxon>
    </lineage>
</organism>
<feature type="region of interest" description="Disordered" evidence="1">
    <location>
        <begin position="1"/>
        <end position="68"/>
    </location>
</feature>
<sequence>MVMLQNPNSGGTRSPGSEEDPVPLAITNGGSISTDNDPQRFSDDFDSTCSTPYVSAPSSPGRGGSASGYFFSAPASPMHFVLSSAPSSAAAYSYSSEAPSSSEFEFSSRFSPNGSSAAGSMSSADELFLNGQIRPMKLSSHLQRPQILAPLIDLDAEEDDESELQKREEIIMSLNRGRDLKLRSRSLHRKARSLSPLRKSEIQWLAEDDEEEEDCAGPKSKDGTDKRILDLQSEAVSTETTPSCSTSSSRSSSTGRNSKKWIFLKDLLYRSKSEGRGNGKEKFWSSISFSPSKDKEKLSQDSLQNQDQKNPSVVKKNKKQSKQGSAKKSGVSGRPTNGVVKRRVPPSPHELHYTANRAQAEEMKKKTFLPYRQGLLGCLGFSSKGYGALNGLTRALNPVSSSHKGKNGSVSWDTLVSKRKGYFTASERVTREEISNNARQMWPTGRLLYVEFRIILSNIEIVRKHWRAIAKKIRVLLVCDIYICGLPLSWLMLLNWGQEDPSGDSGIAI</sequence>
<dbReference type="AlphaFoldDB" id="W9RTV2"/>
<dbReference type="STRING" id="981085.W9RTV2"/>
<reference evidence="3" key="1">
    <citation type="submission" date="2013-01" db="EMBL/GenBank/DDBJ databases">
        <title>Draft Genome Sequence of a Mulberry Tree, Morus notabilis C.K. Schneid.</title>
        <authorList>
            <person name="He N."/>
            <person name="Zhao S."/>
        </authorList>
    </citation>
    <scope>NUCLEOTIDE SEQUENCE</scope>
</reference>
<name>W9RTV2_9ROSA</name>
<keyword evidence="3" id="KW-1185">Reference proteome</keyword>
<evidence type="ECO:0000313" key="2">
    <source>
        <dbReference type="EMBL" id="EXB95702.1"/>
    </source>
</evidence>